<reference evidence="1 2" key="1">
    <citation type="journal article" date="2019" name="Sci. Rep.">
        <title>Orb-weaving spider Araneus ventricosus genome elucidates the spidroin gene catalogue.</title>
        <authorList>
            <person name="Kono N."/>
            <person name="Nakamura H."/>
            <person name="Ohtoshi R."/>
            <person name="Moran D.A.P."/>
            <person name="Shinohara A."/>
            <person name="Yoshida Y."/>
            <person name="Fujiwara M."/>
            <person name="Mori M."/>
            <person name="Tomita M."/>
            <person name="Arakawa K."/>
        </authorList>
    </citation>
    <scope>NUCLEOTIDE SEQUENCE [LARGE SCALE GENOMIC DNA]</scope>
</reference>
<name>A0A4Y2TBJ1_ARAVE</name>
<comment type="caution">
    <text evidence="1">The sequence shown here is derived from an EMBL/GenBank/DDBJ whole genome shotgun (WGS) entry which is preliminary data.</text>
</comment>
<proteinExistence type="predicted"/>
<keyword evidence="2" id="KW-1185">Reference proteome</keyword>
<accession>A0A4Y2TBJ1</accession>
<dbReference type="PANTHER" id="PTHR35385:SF2">
    <property type="entry name" value="PROTEIN B, PUTATIVE-RELATED"/>
    <property type="match status" value="1"/>
</dbReference>
<dbReference type="AlphaFoldDB" id="A0A4Y2TBJ1"/>
<evidence type="ECO:0000313" key="1">
    <source>
        <dbReference type="EMBL" id="GBN98018.1"/>
    </source>
</evidence>
<dbReference type="OrthoDB" id="6433467at2759"/>
<feature type="non-terminal residue" evidence="1">
    <location>
        <position position="359"/>
    </location>
</feature>
<protein>
    <submittedName>
        <fullName evidence="1">Uncharacterized protein</fullName>
    </submittedName>
</protein>
<dbReference type="PANTHER" id="PTHR35385">
    <property type="entry name" value="PROTEIN B, PUTATIVE-RELATED-RELATED"/>
    <property type="match status" value="1"/>
</dbReference>
<organism evidence="1 2">
    <name type="scientific">Araneus ventricosus</name>
    <name type="common">Orbweaver spider</name>
    <name type="synonym">Epeira ventricosa</name>
    <dbReference type="NCBI Taxonomy" id="182803"/>
    <lineage>
        <taxon>Eukaryota</taxon>
        <taxon>Metazoa</taxon>
        <taxon>Ecdysozoa</taxon>
        <taxon>Arthropoda</taxon>
        <taxon>Chelicerata</taxon>
        <taxon>Arachnida</taxon>
        <taxon>Araneae</taxon>
        <taxon>Araneomorphae</taxon>
        <taxon>Entelegynae</taxon>
        <taxon>Araneoidea</taxon>
        <taxon>Araneidae</taxon>
        <taxon>Araneus</taxon>
    </lineage>
</organism>
<dbReference type="Proteomes" id="UP000499080">
    <property type="component" value="Unassembled WGS sequence"/>
</dbReference>
<sequence length="359" mass="41404">MDAEELVKQFHLLMDRSRSRAQYAYLRSTINSEEEANQFVDLFSEKTNTFWIPQTGKQISPRYTFYLTWFCNRSWRKKNTSQRDDCNAKIDIYVRKSEPSSAKYDEYLHYDPPLPCVIEIAGQHSHPLECVDNKVIKDIRDQVRREFFKYFQMGLSVSDAKTKYAMRYRKKKSLRSKHTPTLRQAQRLYNQWKGVKRWSTLQKDNQIESQPKPLTFKEILDAVPKREILYSVKHLQSETDIPFKSDTKANNKEFKFPLVFISVGSAAAMPSSTAPLLYKLKHGIAGELVSDLVKPRIYSICIDSAAPVVVEGQLTEPSQGLQNSSESVSDEILGVPMPVDEARLPVEAVLNRTLNIPIK</sequence>
<evidence type="ECO:0000313" key="2">
    <source>
        <dbReference type="Proteomes" id="UP000499080"/>
    </source>
</evidence>
<gene>
    <name evidence="1" type="ORF">AVEN_205844_1</name>
</gene>
<dbReference type="EMBL" id="BGPR01027483">
    <property type="protein sequence ID" value="GBN98018.1"/>
    <property type="molecule type" value="Genomic_DNA"/>
</dbReference>